<protein>
    <submittedName>
        <fullName evidence="2">Uncharacterized protein</fullName>
    </submittedName>
</protein>
<feature type="transmembrane region" description="Helical" evidence="1">
    <location>
        <begin position="298"/>
        <end position="315"/>
    </location>
</feature>
<feature type="transmembrane region" description="Helical" evidence="1">
    <location>
        <begin position="241"/>
        <end position="261"/>
    </location>
</feature>
<feature type="transmembrane region" description="Helical" evidence="1">
    <location>
        <begin position="533"/>
        <end position="554"/>
    </location>
</feature>
<dbReference type="Proteomes" id="UP000526302">
    <property type="component" value="Unassembled WGS sequence"/>
</dbReference>
<keyword evidence="1" id="KW-0472">Membrane</keyword>
<feature type="transmembrane region" description="Helical" evidence="1">
    <location>
        <begin position="470"/>
        <end position="488"/>
    </location>
</feature>
<accession>A0A7K4BZX0</accession>
<reference evidence="2 3" key="1">
    <citation type="journal article" date="2020" name="Biotechnol. Biofuels">
        <title>New insights from the biogas microbiome by comprehensive genome-resolved metagenomics of nearly 1600 species originating from multiple anaerobic digesters.</title>
        <authorList>
            <person name="Campanaro S."/>
            <person name="Treu L."/>
            <person name="Rodriguez-R L.M."/>
            <person name="Kovalovszki A."/>
            <person name="Ziels R.M."/>
            <person name="Maus I."/>
            <person name="Zhu X."/>
            <person name="Kougias P.G."/>
            <person name="Basile A."/>
            <person name="Luo G."/>
            <person name="Schluter A."/>
            <person name="Konstantinidis K.T."/>
            <person name="Angelidaki I."/>
        </authorList>
    </citation>
    <scope>NUCLEOTIDE SEQUENCE [LARGE SCALE GENOMIC DNA]</scope>
    <source>
        <strain evidence="2">AS22ysBPME_79</strain>
    </source>
</reference>
<feature type="transmembrane region" description="Helical" evidence="1">
    <location>
        <begin position="494"/>
        <end position="521"/>
    </location>
</feature>
<feature type="transmembrane region" description="Helical" evidence="1">
    <location>
        <begin position="574"/>
        <end position="593"/>
    </location>
</feature>
<feature type="transmembrane region" description="Helical" evidence="1">
    <location>
        <begin position="627"/>
        <end position="643"/>
    </location>
</feature>
<dbReference type="AlphaFoldDB" id="A0A7K4BZX0"/>
<feature type="transmembrane region" description="Helical" evidence="1">
    <location>
        <begin position="387"/>
        <end position="409"/>
    </location>
</feature>
<feature type="transmembrane region" description="Helical" evidence="1">
    <location>
        <begin position="273"/>
        <end position="292"/>
    </location>
</feature>
<feature type="transmembrane region" description="Helical" evidence="1">
    <location>
        <begin position="336"/>
        <end position="356"/>
    </location>
</feature>
<gene>
    <name evidence="2" type="ORF">GX950_03315</name>
</gene>
<feature type="transmembrane region" description="Helical" evidence="1">
    <location>
        <begin position="416"/>
        <end position="435"/>
    </location>
</feature>
<proteinExistence type="predicted"/>
<feature type="transmembrane region" description="Helical" evidence="1">
    <location>
        <begin position="20"/>
        <end position="40"/>
    </location>
</feature>
<keyword evidence="1" id="KW-1133">Transmembrane helix</keyword>
<organism evidence="2 3">
    <name type="scientific">Candidatus Iainarchaeum sp</name>
    <dbReference type="NCBI Taxonomy" id="3101447"/>
    <lineage>
        <taxon>Archaea</taxon>
        <taxon>Candidatus Iainarchaeota</taxon>
        <taxon>Candidatus Iainarchaeia</taxon>
        <taxon>Candidatus Iainarchaeales</taxon>
        <taxon>Candidatus Iainarchaeaceae</taxon>
        <taxon>Candidatus Iainarchaeum</taxon>
    </lineage>
</organism>
<dbReference type="EMBL" id="JAAZKV010000024">
    <property type="protein sequence ID" value="NMA44810.1"/>
    <property type="molecule type" value="Genomic_DNA"/>
</dbReference>
<name>A0A7K4BZX0_9ARCH</name>
<sequence length="796" mass="92498">MVSKNKSTKFESFFRSREFFAIFVLFILFCIAILVVPFWGTTKMNEFSLANIYFNDYDKVTDDNNQFCFSFSIDTQSIKVHEDRISVFVNNNVIFSEPIVIVAENDDQELFNYYGGVKKNYCFDPFYLNDGDNVVSVTLGSQKLFYHIEKIDLLDGPITKIEIIDINSEGILFNLDLKNYDSFKPLIISINGKEVQKIYPTQGTKTYFEKIDFVEGKNNVNLYFNGVNSFKEFFYTPPIKMIPFVGFVFFIFIISVFSLFVFAKKSFIEKSALSLMSTFALIVSTGFILNFFKILSLFSFLFLNFLIIIVLLFVFKNNFSFKPFSSEDKQKILNPIFIVIILGAILLPLFINFFTVSNFSYWNTYYERHAKSLSNDFELPVFDELSYFGRVLGFIPGYFYLQAGFSWIFGLAGQELFSITLVLSNIFFIFAVLMFGESIGFSKNKSAILYVLLWMENFIRTGLIISPRHAFSFGLFIVALALVLKNHSKLQEKILASISLAVCGFIQFPLFVAFIPLYLIVAKKIEFKKVLRVWLIAGLIFLLFFVPNFLNFGFPTQAESSNWGYLINYDAVNILLDFGPMFIFFFLFTIFDLKERKFYLSNYEKKLLIGVILGLLFQIFISYRWNIFNAINFAVFLVILIPEKAFESKYFIRLIAIIMLFVGLISGSTIGYLSITNYLTEPYDFLSENSSSSERILSDPLFSHNITYFTNRAVMADLAVEYAPEKMLQENFRFLEEKDYSILNKYNIDWVFSQKNFINRKAFGNKPLDYELEFEKIDKVFSNALINIHWNSKIID</sequence>
<evidence type="ECO:0000256" key="1">
    <source>
        <dbReference type="SAM" id="Phobius"/>
    </source>
</evidence>
<keyword evidence="1" id="KW-0812">Transmembrane</keyword>
<evidence type="ECO:0000313" key="3">
    <source>
        <dbReference type="Proteomes" id="UP000526302"/>
    </source>
</evidence>
<feature type="transmembrane region" description="Helical" evidence="1">
    <location>
        <begin position="650"/>
        <end position="673"/>
    </location>
</feature>
<evidence type="ECO:0000313" key="2">
    <source>
        <dbReference type="EMBL" id="NMA44810.1"/>
    </source>
</evidence>
<comment type="caution">
    <text evidence="2">The sequence shown here is derived from an EMBL/GenBank/DDBJ whole genome shotgun (WGS) entry which is preliminary data.</text>
</comment>